<dbReference type="InterPro" id="IPR035979">
    <property type="entry name" value="RBD_domain_sf"/>
</dbReference>
<dbReference type="InterPro" id="IPR012677">
    <property type="entry name" value="Nucleotide-bd_a/b_plait_sf"/>
</dbReference>
<evidence type="ECO:0000313" key="4">
    <source>
        <dbReference type="EMBL" id="KAH6755551.1"/>
    </source>
</evidence>
<evidence type="ECO:0000256" key="2">
    <source>
        <dbReference type="PROSITE-ProRule" id="PRU00176"/>
    </source>
</evidence>
<dbReference type="Pfam" id="PF00076">
    <property type="entry name" value="RRM_1"/>
    <property type="match status" value="1"/>
</dbReference>
<reference evidence="4 5" key="1">
    <citation type="journal article" date="2021" name="Nat. Commun.">
        <title>Incipient diploidization of the medicinal plant Perilla within 10,000 years.</title>
        <authorList>
            <person name="Zhang Y."/>
            <person name="Shen Q."/>
            <person name="Leng L."/>
            <person name="Zhang D."/>
            <person name="Chen S."/>
            <person name="Shi Y."/>
            <person name="Ning Z."/>
            <person name="Chen S."/>
        </authorList>
    </citation>
    <scope>NUCLEOTIDE SEQUENCE [LARGE SCALE GENOMIC DNA]</scope>
    <source>
        <strain evidence="5">cv. PC099</strain>
    </source>
</reference>
<dbReference type="InterPro" id="IPR000504">
    <property type="entry name" value="RRM_dom"/>
</dbReference>
<dbReference type="EMBL" id="SDAM02029600">
    <property type="protein sequence ID" value="KAH6755551.1"/>
    <property type="molecule type" value="Genomic_DNA"/>
</dbReference>
<keyword evidence="1 2" id="KW-0694">RNA-binding</keyword>
<evidence type="ECO:0000256" key="1">
    <source>
        <dbReference type="ARBA" id="ARBA00022884"/>
    </source>
</evidence>
<gene>
    <name evidence="4" type="ORF">C2S53_011905</name>
</gene>
<feature type="domain" description="RRM" evidence="3">
    <location>
        <begin position="22"/>
        <end position="100"/>
    </location>
</feature>
<name>A0AAD4NWZ9_PERFH</name>
<comment type="caution">
    <text evidence="4">The sequence shown here is derived from an EMBL/GenBank/DDBJ whole genome shotgun (WGS) entry which is preliminary data.</text>
</comment>
<dbReference type="SUPFAM" id="SSF54928">
    <property type="entry name" value="RNA-binding domain, RBD"/>
    <property type="match status" value="1"/>
</dbReference>
<keyword evidence="5" id="KW-1185">Reference proteome</keyword>
<dbReference type="Gene3D" id="3.30.70.330">
    <property type="match status" value="1"/>
</dbReference>
<organism evidence="4 5">
    <name type="scientific">Perilla frutescens var. hirtella</name>
    <name type="common">Perilla citriodora</name>
    <name type="synonym">Perilla setoyensis</name>
    <dbReference type="NCBI Taxonomy" id="608512"/>
    <lineage>
        <taxon>Eukaryota</taxon>
        <taxon>Viridiplantae</taxon>
        <taxon>Streptophyta</taxon>
        <taxon>Embryophyta</taxon>
        <taxon>Tracheophyta</taxon>
        <taxon>Spermatophyta</taxon>
        <taxon>Magnoliopsida</taxon>
        <taxon>eudicotyledons</taxon>
        <taxon>Gunneridae</taxon>
        <taxon>Pentapetalae</taxon>
        <taxon>asterids</taxon>
        <taxon>lamiids</taxon>
        <taxon>Lamiales</taxon>
        <taxon>Lamiaceae</taxon>
        <taxon>Nepetoideae</taxon>
        <taxon>Elsholtzieae</taxon>
        <taxon>Perilla</taxon>
    </lineage>
</organism>
<dbReference type="Proteomes" id="UP001190926">
    <property type="component" value="Unassembled WGS sequence"/>
</dbReference>
<dbReference type="SMART" id="SM00360">
    <property type="entry name" value="RRM"/>
    <property type="match status" value="1"/>
</dbReference>
<evidence type="ECO:0000313" key="5">
    <source>
        <dbReference type="Proteomes" id="UP001190926"/>
    </source>
</evidence>
<protein>
    <recommendedName>
        <fullName evidence="3">RRM domain-containing protein</fullName>
    </recommendedName>
</protein>
<dbReference type="PANTHER" id="PTHR48027">
    <property type="entry name" value="HETEROGENEOUS NUCLEAR RIBONUCLEOPROTEIN 87F-RELATED"/>
    <property type="match status" value="1"/>
</dbReference>
<dbReference type="GO" id="GO:0003723">
    <property type="term" value="F:RNA binding"/>
    <property type="evidence" value="ECO:0007669"/>
    <property type="project" value="UniProtKB-UniRule"/>
</dbReference>
<dbReference type="AlphaFoldDB" id="A0AAD4NWZ9"/>
<dbReference type="PROSITE" id="PS50102">
    <property type="entry name" value="RRM"/>
    <property type="match status" value="1"/>
</dbReference>
<evidence type="ECO:0000259" key="3">
    <source>
        <dbReference type="PROSITE" id="PS50102"/>
    </source>
</evidence>
<accession>A0AAD4NWZ9</accession>
<dbReference type="InterPro" id="IPR052462">
    <property type="entry name" value="SLIRP/GR-RBP-like"/>
</dbReference>
<proteinExistence type="predicted"/>
<sequence>MSIVCTLCCWLKKIWILQQNAIRLQYSGLAQSTGEGGIKAAFLRFGEVSRVKVVLDKKTKQSLGFAYVWFLSEEHAQTAIEEMNGQFLEGRFIHVVLAKPGSCKARPKPSPYKF</sequence>